<evidence type="ECO:0000313" key="2">
    <source>
        <dbReference type="EMBL" id="KAG5165109.1"/>
    </source>
</evidence>
<proteinExistence type="predicted"/>
<dbReference type="OrthoDB" id="3062477at2759"/>
<reference evidence="2" key="1">
    <citation type="submission" date="2021-02" db="EMBL/GenBank/DDBJ databases">
        <title>Psilocybe cubensis genome.</title>
        <authorList>
            <person name="Mckernan K.J."/>
            <person name="Crawford S."/>
            <person name="Trippe A."/>
            <person name="Kane L.T."/>
            <person name="Mclaughlin S."/>
        </authorList>
    </citation>
    <scope>NUCLEOTIDE SEQUENCE [LARGE SCALE GENOMIC DNA]</scope>
    <source>
        <strain evidence="2">MGC-MH-2018</strain>
    </source>
</reference>
<gene>
    <name evidence="2" type="ORF">JR316_009805</name>
</gene>
<name>A0A8H8CHL3_PSICU</name>
<comment type="caution">
    <text evidence="2">The sequence shown here is derived from an EMBL/GenBank/DDBJ whole genome shotgun (WGS) entry which is preliminary data.</text>
</comment>
<organism evidence="2">
    <name type="scientific">Psilocybe cubensis</name>
    <name type="common">Psychedelic mushroom</name>
    <name type="synonym">Stropharia cubensis</name>
    <dbReference type="NCBI Taxonomy" id="181762"/>
    <lineage>
        <taxon>Eukaryota</taxon>
        <taxon>Fungi</taxon>
        <taxon>Dikarya</taxon>
        <taxon>Basidiomycota</taxon>
        <taxon>Agaricomycotina</taxon>
        <taxon>Agaricomycetes</taxon>
        <taxon>Agaricomycetidae</taxon>
        <taxon>Agaricales</taxon>
        <taxon>Agaricineae</taxon>
        <taxon>Strophariaceae</taxon>
        <taxon>Psilocybe</taxon>
    </lineage>
</organism>
<protein>
    <submittedName>
        <fullName evidence="2">Uncharacterized protein</fullName>
    </submittedName>
</protein>
<feature type="compositionally biased region" description="Basic residues" evidence="1">
    <location>
        <begin position="229"/>
        <end position="238"/>
    </location>
</feature>
<evidence type="ECO:0000256" key="1">
    <source>
        <dbReference type="SAM" id="MobiDB-lite"/>
    </source>
</evidence>
<feature type="compositionally biased region" description="Polar residues" evidence="1">
    <location>
        <begin position="189"/>
        <end position="211"/>
    </location>
</feature>
<feature type="region of interest" description="Disordered" evidence="1">
    <location>
        <begin position="167"/>
        <end position="254"/>
    </location>
</feature>
<accession>A0A8H8CHL3</accession>
<sequence length="527" mass="60595">MGTTELRITTDHYLLGPGIADAPLLKVLAPVSKTHLDELNQCISLRNNAMKEIRDLEYFLCLPAQRTMALIRTELAKIDNRYEFCRIQDIRIHKLQEIIHEAEQLFAISEARNKLATRQRALIKDKEKIQSSFESIRSLDELAMQQKNLVAVKKELQDVEEQLKTLAPVASKPSKSTDTSKTSKLTDAPRTSKSMVNAEAKSNGTAQTDSKNPAAGKRQAKVLETERQPRKKTKKSGRRLAMPESDDDDALAPPFEATEWGYDYEDMKEEAMWSNMTPVQRLEYARDIRNEMHKFIRTGNLADFSYAYRRSIRHIQSLLPDDLFDSKKVIEAAHCSSHKFLVCRYHKRFRKAVYCDNGPGPNRIEGVPRAPMYQNRETPREEGFMDCGCLVDDVCMEFYFWKTLYITSPVAELAGIKEPLKSDAILPRHRSFMIQLWKNCTGLTVDDIYNSRRPIGVPKTVRENWLLNLSIHRLATLWVKRTGVPMVITYPSRDKEQELGDGFSNNIHSMTEIDLEMLSLVGRPWYF</sequence>
<dbReference type="EMBL" id="JAFIQS010000010">
    <property type="protein sequence ID" value="KAG5165109.1"/>
    <property type="molecule type" value="Genomic_DNA"/>
</dbReference>
<feature type="compositionally biased region" description="Low complexity" evidence="1">
    <location>
        <begin position="171"/>
        <end position="186"/>
    </location>
</feature>
<dbReference type="AlphaFoldDB" id="A0A8H8CHL3"/>